<organism evidence="1 2">
    <name type="scientific">Romboutsia maritimum</name>
    <dbReference type="NCBI Taxonomy" id="2020948"/>
    <lineage>
        <taxon>Bacteria</taxon>
        <taxon>Bacillati</taxon>
        <taxon>Bacillota</taxon>
        <taxon>Clostridia</taxon>
        <taxon>Peptostreptococcales</taxon>
        <taxon>Peptostreptococcaceae</taxon>
        <taxon>Romboutsia</taxon>
    </lineage>
</organism>
<evidence type="ECO:0000313" key="1">
    <source>
        <dbReference type="EMBL" id="RDY23321.1"/>
    </source>
</evidence>
<dbReference type="EMBL" id="NOJZ02000014">
    <property type="protein sequence ID" value="RDY23321.1"/>
    <property type="molecule type" value="Genomic_DNA"/>
</dbReference>
<proteinExistence type="predicted"/>
<accession>A0A371IS67</accession>
<dbReference type="AlphaFoldDB" id="A0A371IS67"/>
<reference evidence="1 2" key="1">
    <citation type="journal article" date="2017" name="Genome Announc.">
        <title>Draft Genome Sequence of Romboutsia maritimum sp. nov. Strain CCRI-22766(T), Isolated from Coastal Estuarine Mud.</title>
        <authorList>
            <person name="Maheux A.F."/>
            <person name="Boudreau D.K."/>
            <person name="Berube E."/>
            <person name="Boissinot M."/>
            <person name="Raymond F."/>
            <person name="Brodeur S."/>
            <person name="Corbeil J."/>
            <person name="Brightwell G."/>
            <person name="Broda D."/>
            <person name="Omar R.F."/>
            <person name="Bergeron M.G."/>
        </authorList>
    </citation>
    <scope>NUCLEOTIDE SEQUENCE [LARGE SCALE GENOMIC DNA]</scope>
    <source>
        <strain evidence="1 2">CCRI-22766</strain>
    </source>
</reference>
<evidence type="ECO:0000313" key="2">
    <source>
        <dbReference type="Proteomes" id="UP000243494"/>
    </source>
</evidence>
<sequence>MAVNSYKPKAVSVNAISPKSNIITSQKLTTALWSHILLNGTAKLSGGGIVTSAAVLVWTITTVANQSIANAFTGTFTDNQGRYAVTVPTSQKLTIRVYS</sequence>
<dbReference type="RefSeq" id="WP_095406890.1">
    <property type="nucleotide sequence ID" value="NZ_NOJZ02000014.1"/>
</dbReference>
<name>A0A371IS67_9FIRM</name>
<keyword evidence="2" id="KW-1185">Reference proteome</keyword>
<protein>
    <recommendedName>
        <fullName evidence="3">Carboxypeptidase regulatory-like domain-containing protein</fullName>
    </recommendedName>
</protein>
<gene>
    <name evidence="1" type="ORF">CHF27_008725</name>
</gene>
<comment type="caution">
    <text evidence="1">The sequence shown here is derived from an EMBL/GenBank/DDBJ whole genome shotgun (WGS) entry which is preliminary data.</text>
</comment>
<evidence type="ECO:0008006" key="3">
    <source>
        <dbReference type="Google" id="ProtNLM"/>
    </source>
</evidence>
<dbReference type="Proteomes" id="UP000243494">
    <property type="component" value="Unassembled WGS sequence"/>
</dbReference>